<dbReference type="Proteomes" id="UP000586918">
    <property type="component" value="Unassembled WGS sequence"/>
</dbReference>
<dbReference type="InterPro" id="IPR033469">
    <property type="entry name" value="CYTH-like_dom_sf"/>
</dbReference>
<dbReference type="PANTHER" id="PTHR39339">
    <property type="entry name" value="SLR1444 PROTEIN"/>
    <property type="match status" value="1"/>
</dbReference>
<dbReference type="InterPro" id="IPR038186">
    <property type="entry name" value="CHAD_dom_sf"/>
</dbReference>
<feature type="region of interest" description="Disordered" evidence="1">
    <location>
        <begin position="1"/>
        <end position="32"/>
    </location>
</feature>
<dbReference type="PANTHER" id="PTHR39339:SF1">
    <property type="entry name" value="CHAD DOMAIN-CONTAINING PROTEIN"/>
    <property type="match status" value="1"/>
</dbReference>
<accession>A0A848DKI7</accession>
<dbReference type="EMBL" id="JAAXKZ010000060">
    <property type="protein sequence ID" value="NMH93202.1"/>
    <property type="molecule type" value="Genomic_DNA"/>
</dbReference>
<reference evidence="3 4" key="1">
    <citation type="submission" date="2020-04" db="EMBL/GenBank/DDBJ databases">
        <authorList>
            <person name="Klaysubun C."/>
            <person name="Duangmal K."/>
            <person name="Lipun K."/>
        </authorList>
    </citation>
    <scope>NUCLEOTIDE SEQUENCE [LARGE SCALE GENOMIC DNA]</scope>
    <source>
        <strain evidence="3 4">DSM 45300</strain>
    </source>
</reference>
<dbReference type="Gene3D" id="1.40.20.10">
    <property type="entry name" value="CHAD domain"/>
    <property type="match status" value="1"/>
</dbReference>
<organism evidence="3 4">
    <name type="scientific">Pseudonocardia bannensis</name>
    <dbReference type="NCBI Taxonomy" id="630973"/>
    <lineage>
        <taxon>Bacteria</taxon>
        <taxon>Bacillati</taxon>
        <taxon>Actinomycetota</taxon>
        <taxon>Actinomycetes</taxon>
        <taxon>Pseudonocardiales</taxon>
        <taxon>Pseudonocardiaceae</taxon>
        <taxon>Pseudonocardia</taxon>
    </lineage>
</organism>
<name>A0A848DKI7_9PSEU</name>
<dbReference type="InterPro" id="IPR007899">
    <property type="entry name" value="CHAD_dom"/>
</dbReference>
<comment type="caution">
    <text evidence="3">The sequence shown here is derived from an EMBL/GenBank/DDBJ whole genome shotgun (WGS) entry which is preliminary data.</text>
</comment>
<evidence type="ECO:0000259" key="2">
    <source>
        <dbReference type="PROSITE" id="PS51708"/>
    </source>
</evidence>
<dbReference type="AlphaFoldDB" id="A0A848DKI7"/>
<evidence type="ECO:0000313" key="4">
    <source>
        <dbReference type="Proteomes" id="UP000586918"/>
    </source>
</evidence>
<feature type="compositionally biased region" description="Polar residues" evidence="1">
    <location>
        <begin position="1"/>
        <end position="10"/>
    </location>
</feature>
<gene>
    <name evidence="3" type="ORF">HF519_16815</name>
</gene>
<sequence>MADTANTTATGPAITYRGPAAAGSPRLAGLPGVKTVATEPPQVLETERWDTDDLRLATAGIELVLHRDDTSAQWRLRLPDGDDTELLRVPAVLPDVEGVTPDGPPAGFDELLRGVRRDRPVRPVGRIRIVRVTTRLLGGAGRLLAEVVQDEVTVATLGRSTSLDTWGEIGVRRAGGDDALLDELRERARAIGAVPAAPGADGALDRALRPAPARRRRTGKKGSAGAVLMDYIGAQADRIAEQDLRARRDEPDAVHQLRVGARRLRSAVQAYRPLVERSRARWLIGELRWLGRALAPARDAEVLRERITDRLDRTDPDLVLGPVRARVARHFARGEAEARAAVLAELDGERYATLRVAIDELLADPPLTRKAARPAAKELPRLASRSARKMERAVREAFEADAPNRDAAIHTVRKRGKRLRYATEVARPAVGAEAKRFGRGLKGMQKALGEHQDTVVSRGALRDLGAQAHAAGENGFAFGLLYGRDEAVAHRIETDLPELWRSAWAKKNRRWLR</sequence>
<dbReference type="RefSeq" id="WP_169413902.1">
    <property type="nucleotide sequence ID" value="NZ_JAAXKZ010000060.1"/>
</dbReference>
<dbReference type="PROSITE" id="PS51708">
    <property type="entry name" value="CHAD"/>
    <property type="match status" value="1"/>
</dbReference>
<keyword evidence="4" id="KW-1185">Reference proteome</keyword>
<evidence type="ECO:0000256" key="1">
    <source>
        <dbReference type="SAM" id="MobiDB-lite"/>
    </source>
</evidence>
<protein>
    <submittedName>
        <fullName evidence="3">CYTH and CHAD domain-containing protein</fullName>
    </submittedName>
</protein>
<feature type="domain" description="CHAD" evidence="2">
    <location>
        <begin position="221"/>
        <end position="505"/>
    </location>
</feature>
<dbReference type="SUPFAM" id="SSF55154">
    <property type="entry name" value="CYTH-like phosphatases"/>
    <property type="match status" value="1"/>
</dbReference>
<evidence type="ECO:0000313" key="3">
    <source>
        <dbReference type="EMBL" id="NMH93202.1"/>
    </source>
</evidence>
<dbReference type="SMART" id="SM00880">
    <property type="entry name" value="CHAD"/>
    <property type="match status" value="1"/>
</dbReference>
<dbReference type="CDD" id="cd07374">
    <property type="entry name" value="CYTH-like_Pase"/>
    <property type="match status" value="1"/>
</dbReference>
<proteinExistence type="predicted"/>
<dbReference type="Pfam" id="PF05235">
    <property type="entry name" value="CHAD"/>
    <property type="match status" value="1"/>
</dbReference>